<organism evidence="9 10">
    <name type="scientific">Candidatus Acutalibacter pullistercoris</name>
    <dbReference type="NCBI Taxonomy" id="2838418"/>
    <lineage>
        <taxon>Bacteria</taxon>
        <taxon>Bacillati</taxon>
        <taxon>Bacillota</taxon>
        <taxon>Clostridia</taxon>
        <taxon>Eubacteriales</taxon>
        <taxon>Acutalibacteraceae</taxon>
        <taxon>Acutalibacter</taxon>
    </lineage>
</organism>
<evidence type="ECO:0000256" key="8">
    <source>
        <dbReference type="SAM" id="Phobius"/>
    </source>
</evidence>
<evidence type="ECO:0000256" key="6">
    <source>
        <dbReference type="ARBA" id="ARBA00022989"/>
    </source>
</evidence>
<protein>
    <submittedName>
        <fullName evidence="9">AEC family transporter</fullName>
    </submittedName>
</protein>
<keyword evidence="4" id="KW-1003">Cell membrane</keyword>
<comment type="caution">
    <text evidence="9">The sequence shown here is derived from an EMBL/GenBank/DDBJ whole genome shotgun (WGS) entry which is preliminary data.</text>
</comment>
<feature type="transmembrane region" description="Helical" evidence="8">
    <location>
        <begin position="155"/>
        <end position="173"/>
    </location>
</feature>
<sequence>MEQAGVLLAQLITMFLYVGAGWCLCRARLVTTQNNAALTNLLLYVILPCVIVRSFLRPADPETTRSLLWSLLLGALALALSMGVSFLLFRRQPALNFGSAFSNAGFMGIPLITAVLGEGAVFYIAGFVALLNILQWTYGQALLGAPKKDLRPLALLKNPLVLAFLLGLLLYFLPVELPGILETAVGAVAACNGPVAMVILGVLLGNIPARKMFLSPGAWAASAVRLCLIPLLTLALLHGFSFLPQDMRTAVFIAAAAPVGSNLAVYVQRQGGDAQGAAGVVCLSTLLSVVTMPLLLLWL</sequence>
<keyword evidence="5 8" id="KW-0812">Transmembrane</keyword>
<dbReference type="AlphaFoldDB" id="A0A9D1YEQ0"/>
<dbReference type="GO" id="GO:0005886">
    <property type="term" value="C:plasma membrane"/>
    <property type="evidence" value="ECO:0007669"/>
    <property type="project" value="UniProtKB-SubCell"/>
</dbReference>
<dbReference type="Pfam" id="PF03547">
    <property type="entry name" value="Mem_trans"/>
    <property type="match status" value="2"/>
</dbReference>
<feature type="transmembrane region" description="Helical" evidence="8">
    <location>
        <begin position="68"/>
        <end position="89"/>
    </location>
</feature>
<feature type="transmembrane region" description="Helical" evidence="8">
    <location>
        <begin position="122"/>
        <end position="143"/>
    </location>
</feature>
<dbReference type="InterPro" id="IPR004776">
    <property type="entry name" value="Mem_transp_PIN-like"/>
</dbReference>
<evidence type="ECO:0000256" key="4">
    <source>
        <dbReference type="ARBA" id="ARBA00022475"/>
    </source>
</evidence>
<dbReference type="PANTHER" id="PTHR36838:SF1">
    <property type="entry name" value="SLR1864 PROTEIN"/>
    <property type="match status" value="1"/>
</dbReference>
<dbReference type="PANTHER" id="PTHR36838">
    <property type="entry name" value="AUXIN EFFLUX CARRIER FAMILY PROTEIN"/>
    <property type="match status" value="1"/>
</dbReference>
<gene>
    <name evidence="9" type="ORF">H9838_01665</name>
</gene>
<evidence type="ECO:0000256" key="1">
    <source>
        <dbReference type="ARBA" id="ARBA00004651"/>
    </source>
</evidence>
<dbReference type="GO" id="GO:0055085">
    <property type="term" value="P:transmembrane transport"/>
    <property type="evidence" value="ECO:0007669"/>
    <property type="project" value="InterPro"/>
</dbReference>
<evidence type="ECO:0000313" key="10">
    <source>
        <dbReference type="Proteomes" id="UP000823915"/>
    </source>
</evidence>
<feature type="transmembrane region" description="Helical" evidence="8">
    <location>
        <begin position="37"/>
        <end position="56"/>
    </location>
</feature>
<feature type="transmembrane region" description="Helical" evidence="8">
    <location>
        <begin position="249"/>
        <end position="267"/>
    </location>
</feature>
<evidence type="ECO:0000256" key="5">
    <source>
        <dbReference type="ARBA" id="ARBA00022692"/>
    </source>
</evidence>
<comment type="subcellular location">
    <subcellularLocation>
        <location evidence="1">Cell membrane</location>
        <topology evidence="1">Multi-pass membrane protein</topology>
    </subcellularLocation>
</comment>
<evidence type="ECO:0000256" key="7">
    <source>
        <dbReference type="ARBA" id="ARBA00023136"/>
    </source>
</evidence>
<dbReference type="Gene3D" id="1.20.1530.20">
    <property type="match status" value="1"/>
</dbReference>
<dbReference type="EMBL" id="DXDU01000022">
    <property type="protein sequence ID" value="HIY25863.1"/>
    <property type="molecule type" value="Genomic_DNA"/>
</dbReference>
<evidence type="ECO:0000256" key="2">
    <source>
        <dbReference type="ARBA" id="ARBA00010145"/>
    </source>
</evidence>
<reference evidence="9" key="2">
    <citation type="submission" date="2021-04" db="EMBL/GenBank/DDBJ databases">
        <authorList>
            <person name="Gilroy R."/>
        </authorList>
    </citation>
    <scope>NUCLEOTIDE SEQUENCE</scope>
    <source>
        <strain evidence="9">1282</strain>
    </source>
</reference>
<feature type="transmembrane region" description="Helical" evidence="8">
    <location>
        <begin position="6"/>
        <end position="25"/>
    </location>
</feature>
<keyword evidence="6 8" id="KW-1133">Transmembrane helix</keyword>
<name>A0A9D1YEQ0_9FIRM</name>
<feature type="transmembrane region" description="Helical" evidence="8">
    <location>
        <begin position="96"/>
        <end position="116"/>
    </location>
</feature>
<evidence type="ECO:0000256" key="3">
    <source>
        <dbReference type="ARBA" id="ARBA00022448"/>
    </source>
</evidence>
<proteinExistence type="inferred from homology"/>
<accession>A0A9D1YEQ0</accession>
<feature type="transmembrane region" description="Helical" evidence="8">
    <location>
        <begin position="185"/>
        <end position="205"/>
    </location>
</feature>
<keyword evidence="7 8" id="KW-0472">Membrane</keyword>
<comment type="similarity">
    <text evidence="2">Belongs to the auxin efflux carrier (TC 2.A.69) family.</text>
</comment>
<dbReference type="Proteomes" id="UP000823915">
    <property type="component" value="Unassembled WGS sequence"/>
</dbReference>
<feature type="transmembrane region" description="Helical" evidence="8">
    <location>
        <begin position="217"/>
        <end position="237"/>
    </location>
</feature>
<dbReference type="InterPro" id="IPR038770">
    <property type="entry name" value="Na+/solute_symporter_sf"/>
</dbReference>
<feature type="transmembrane region" description="Helical" evidence="8">
    <location>
        <begin position="279"/>
        <end position="298"/>
    </location>
</feature>
<keyword evidence="3" id="KW-0813">Transport</keyword>
<reference evidence="9" key="1">
    <citation type="journal article" date="2021" name="PeerJ">
        <title>Extensive microbial diversity within the chicken gut microbiome revealed by metagenomics and culture.</title>
        <authorList>
            <person name="Gilroy R."/>
            <person name="Ravi A."/>
            <person name="Getino M."/>
            <person name="Pursley I."/>
            <person name="Horton D.L."/>
            <person name="Alikhan N.F."/>
            <person name="Baker D."/>
            <person name="Gharbi K."/>
            <person name="Hall N."/>
            <person name="Watson M."/>
            <person name="Adriaenssens E.M."/>
            <person name="Foster-Nyarko E."/>
            <person name="Jarju S."/>
            <person name="Secka A."/>
            <person name="Antonio M."/>
            <person name="Oren A."/>
            <person name="Chaudhuri R.R."/>
            <person name="La Ragione R."/>
            <person name="Hildebrand F."/>
            <person name="Pallen M.J."/>
        </authorList>
    </citation>
    <scope>NUCLEOTIDE SEQUENCE</scope>
    <source>
        <strain evidence="9">1282</strain>
    </source>
</reference>
<evidence type="ECO:0000313" key="9">
    <source>
        <dbReference type="EMBL" id="HIY25863.1"/>
    </source>
</evidence>